<evidence type="ECO:0000313" key="13">
    <source>
        <dbReference type="Proteomes" id="UP000478052"/>
    </source>
</evidence>
<dbReference type="GO" id="GO:0009791">
    <property type="term" value="P:post-embryonic development"/>
    <property type="evidence" value="ECO:0007669"/>
    <property type="project" value="UniProtKB-ARBA"/>
</dbReference>
<dbReference type="OrthoDB" id="1607513at2759"/>
<evidence type="ECO:0000256" key="6">
    <source>
        <dbReference type="ARBA" id="ARBA00023125"/>
    </source>
</evidence>
<proteinExistence type="predicted"/>
<dbReference type="GO" id="GO:0046983">
    <property type="term" value="F:protein dimerization activity"/>
    <property type="evidence" value="ECO:0007669"/>
    <property type="project" value="InterPro"/>
</dbReference>
<evidence type="ECO:0000256" key="8">
    <source>
        <dbReference type="ARBA" id="ARBA00023242"/>
    </source>
</evidence>
<gene>
    <name evidence="12" type="ORF">FWK35_00006751</name>
</gene>
<keyword evidence="6" id="KW-0238">DNA-binding</keyword>
<dbReference type="PROSITE" id="PS50808">
    <property type="entry name" value="ZF_BED"/>
    <property type="match status" value="1"/>
</dbReference>
<dbReference type="SUPFAM" id="SSF140996">
    <property type="entry name" value="Hermes dimerisation domain"/>
    <property type="match status" value="1"/>
</dbReference>
<dbReference type="Pfam" id="PF02892">
    <property type="entry name" value="zf-BED"/>
    <property type="match status" value="1"/>
</dbReference>
<comment type="subcellular location">
    <subcellularLocation>
        <location evidence="1">Nucleus</location>
    </subcellularLocation>
</comment>
<evidence type="ECO:0000256" key="5">
    <source>
        <dbReference type="ARBA" id="ARBA00023015"/>
    </source>
</evidence>
<dbReference type="Gene3D" id="1.10.10.1070">
    <property type="entry name" value="Zinc finger, BED domain-containing"/>
    <property type="match status" value="1"/>
</dbReference>
<keyword evidence="2" id="KW-0479">Metal-binding</keyword>
<evidence type="ECO:0000256" key="2">
    <source>
        <dbReference type="ARBA" id="ARBA00022723"/>
    </source>
</evidence>
<dbReference type="SUPFAM" id="SSF53098">
    <property type="entry name" value="Ribonuclease H-like"/>
    <property type="match status" value="1"/>
</dbReference>
<accession>A0A6G0YSL6</accession>
<dbReference type="GO" id="GO:0005634">
    <property type="term" value="C:nucleus"/>
    <property type="evidence" value="ECO:0007669"/>
    <property type="project" value="UniProtKB-SubCell"/>
</dbReference>
<protein>
    <submittedName>
        <fullName evidence="12">Zinc finger BED domain-containing protein 1-like</fullName>
    </submittedName>
</protein>
<name>A0A6G0YSL6_APHCR</name>
<reference evidence="12 13" key="1">
    <citation type="submission" date="2019-08" db="EMBL/GenBank/DDBJ databases">
        <title>Whole genome of Aphis craccivora.</title>
        <authorList>
            <person name="Voronova N.V."/>
            <person name="Shulinski R.S."/>
            <person name="Bandarenka Y.V."/>
            <person name="Zhorov D.G."/>
            <person name="Warner D."/>
        </authorList>
    </citation>
    <scope>NUCLEOTIDE SEQUENCE [LARGE SCALE GENOMIC DNA]</scope>
    <source>
        <strain evidence="12">180601</strain>
        <tissue evidence="12">Whole Body</tissue>
    </source>
</reference>
<dbReference type="GO" id="GO:0003677">
    <property type="term" value="F:DNA binding"/>
    <property type="evidence" value="ECO:0007669"/>
    <property type="project" value="UniProtKB-KW"/>
</dbReference>
<dbReference type="InterPro" id="IPR052035">
    <property type="entry name" value="ZnF_BED_domain_contain"/>
</dbReference>
<dbReference type="InterPro" id="IPR012337">
    <property type="entry name" value="RNaseH-like_sf"/>
</dbReference>
<evidence type="ECO:0000256" key="1">
    <source>
        <dbReference type="ARBA" id="ARBA00004123"/>
    </source>
</evidence>
<keyword evidence="4" id="KW-0862">Zinc</keyword>
<comment type="caution">
    <text evidence="12">The sequence shown here is derived from an EMBL/GenBank/DDBJ whole genome shotgun (WGS) entry which is preliminary data.</text>
</comment>
<dbReference type="EMBL" id="VUJU01002610">
    <property type="protein sequence ID" value="KAF0760668.1"/>
    <property type="molecule type" value="Genomic_DNA"/>
</dbReference>
<dbReference type="GO" id="GO:0008270">
    <property type="term" value="F:zinc ion binding"/>
    <property type="evidence" value="ECO:0007669"/>
    <property type="project" value="UniProtKB-KW"/>
</dbReference>
<feature type="domain" description="BED-type" evidence="11">
    <location>
        <begin position="6"/>
        <end position="58"/>
    </location>
</feature>
<dbReference type="PANTHER" id="PTHR46481">
    <property type="entry name" value="ZINC FINGER BED DOMAIN-CONTAINING PROTEIN 4"/>
    <property type="match status" value="1"/>
</dbReference>
<dbReference type="InterPro" id="IPR008906">
    <property type="entry name" value="HATC_C_dom"/>
</dbReference>
<dbReference type="Pfam" id="PF05699">
    <property type="entry name" value="Dimer_Tnp_hAT"/>
    <property type="match status" value="1"/>
</dbReference>
<dbReference type="InterPro" id="IPR036236">
    <property type="entry name" value="Znf_C2H2_sf"/>
</dbReference>
<evidence type="ECO:0000256" key="3">
    <source>
        <dbReference type="ARBA" id="ARBA00022771"/>
    </source>
</evidence>
<evidence type="ECO:0000256" key="7">
    <source>
        <dbReference type="ARBA" id="ARBA00023163"/>
    </source>
</evidence>
<keyword evidence="5" id="KW-0805">Transcription regulation</keyword>
<evidence type="ECO:0000256" key="10">
    <source>
        <dbReference type="SAM" id="MobiDB-lite"/>
    </source>
</evidence>
<organism evidence="12 13">
    <name type="scientific">Aphis craccivora</name>
    <name type="common">Cowpea aphid</name>
    <dbReference type="NCBI Taxonomy" id="307492"/>
    <lineage>
        <taxon>Eukaryota</taxon>
        <taxon>Metazoa</taxon>
        <taxon>Ecdysozoa</taxon>
        <taxon>Arthropoda</taxon>
        <taxon>Hexapoda</taxon>
        <taxon>Insecta</taxon>
        <taxon>Pterygota</taxon>
        <taxon>Neoptera</taxon>
        <taxon>Paraneoptera</taxon>
        <taxon>Hemiptera</taxon>
        <taxon>Sternorrhyncha</taxon>
        <taxon>Aphidomorpha</taxon>
        <taxon>Aphidoidea</taxon>
        <taxon>Aphididae</taxon>
        <taxon>Aphidini</taxon>
        <taxon>Aphis</taxon>
        <taxon>Aphis</taxon>
    </lineage>
</organism>
<dbReference type="SMART" id="SM00614">
    <property type="entry name" value="ZnF_BED"/>
    <property type="match status" value="1"/>
</dbReference>
<evidence type="ECO:0000259" key="11">
    <source>
        <dbReference type="PROSITE" id="PS50808"/>
    </source>
</evidence>
<keyword evidence="7" id="KW-0804">Transcription</keyword>
<evidence type="ECO:0000256" key="9">
    <source>
        <dbReference type="PROSITE-ProRule" id="PRU00027"/>
    </source>
</evidence>
<dbReference type="AlphaFoldDB" id="A0A6G0YSL6"/>
<feature type="region of interest" description="Disordered" evidence="10">
    <location>
        <begin position="57"/>
        <end position="84"/>
    </location>
</feature>
<evidence type="ECO:0000313" key="12">
    <source>
        <dbReference type="EMBL" id="KAF0760668.1"/>
    </source>
</evidence>
<dbReference type="InterPro" id="IPR003656">
    <property type="entry name" value="Znf_BED"/>
</dbReference>
<keyword evidence="13" id="KW-1185">Reference proteome</keyword>
<dbReference type="PANTHER" id="PTHR46481:SF10">
    <property type="entry name" value="ZINC FINGER BED DOMAIN-CONTAINING PROTEIN 39"/>
    <property type="match status" value="1"/>
</dbReference>
<evidence type="ECO:0000256" key="4">
    <source>
        <dbReference type="ARBA" id="ARBA00022833"/>
    </source>
</evidence>
<keyword evidence="8" id="KW-0539">Nucleus</keyword>
<sequence length="627" mass="70809">MSIPTANCSIVWNHFVKDPNTPDTAICKHCKKSYKRSNGTTNLLDHLKRKHFTVLNGSNLRRQNENDTNLPGTSGEQEQPQSASVLPYSSPVIPVSVTNNTGKRHKQLLLSNRFGTPSESQVSAFHEAIVKMVAEDLQPLSIVENSGFRNMIQLLDSRYEIPSRRTLGRTIIPRIFSTVENKVKTLLNQAKHVAITTDIWTSMNTDSYITMTVHFLFQTQLKTLVLCTKKLESSHTSVNLSEIMTEELNRWDIFEKVVAVVTDGGSNIKGAVRLMDLSHLPCIAHKFNLVVQNSLKLSGNQETDPSDDTEESNLKKLFKKCRNIVGYFRRSEVGNRMLVEKQKQLGCESVLKLKQDIHTRWNSTYLMIERLIQLKEPLTIVMITITEAPSNLSSDEWNSIEDIIPLLRPFDKLTTELSGEQYPTLSTIIPLIRGLQSSLVSKTPKTPLGMFIKNKLIENTNKRFDSIEKQTITPHFSRATLLDPRCKKVAFGSEQNANETERYLVNETAALISNASNTEQPTYQENLNTDDDNVWNFLNSRVTNVQSQTTTTSSATSLMRQYLSMPHQDLKCNVAVFWNDHKTVLSPLSDIALKYCIIPATSVPAERIFSKAGKILSARRTNNIQLV</sequence>
<keyword evidence="3 9" id="KW-0863">Zinc-finger</keyword>
<dbReference type="SUPFAM" id="SSF57667">
    <property type="entry name" value="beta-beta-alpha zinc fingers"/>
    <property type="match status" value="1"/>
</dbReference>
<dbReference type="Proteomes" id="UP000478052">
    <property type="component" value="Unassembled WGS sequence"/>
</dbReference>